<dbReference type="GO" id="GO:0003677">
    <property type="term" value="F:DNA binding"/>
    <property type="evidence" value="ECO:0007669"/>
    <property type="project" value="UniProtKB-KW"/>
</dbReference>
<dbReference type="Gramene" id="Dexi3A01G0006990.1">
    <property type="protein sequence ID" value="Dexi3A01G0006990.1:cds"/>
    <property type="gene ID" value="Dexi3A01G0006990"/>
</dbReference>
<evidence type="ECO:0000313" key="7">
    <source>
        <dbReference type="EMBL" id="KAF8666987.1"/>
    </source>
</evidence>
<evidence type="ECO:0000256" key="3">
    <source>
        <dbReference type="ARBA" id="ARBA00023125"/>
    </source>
</evidence>
<evidence type="ECO:0000256" key="5">
    <source>
        <dbReference type="ARBA" id="ARBA00023242"/>
    </source>
</evidence>
<dbReference type="PANTHER" id="PTHR34397:SF14">
    <property type="entry name" value="OS05G0233000 PROTEIN"/>
    <property type="match status" value="1"/>
</dbReference>
<organism evidence="7 8">
    <name type="scientific">Digitaria exilis</name>
    <dbReference type="NCBI Taxonomy" id="1010633"/>
    <lineage>
        <taxon>Eukaryota</taxon>
        <taxon>Viridiplantae</taxon>
        <taxon>Streptophyta</taxon>
        <taxon>Embryophyta</taxon>
        <taxon>Tracheophyta</taxon>
        <taxon>Spermatophyta</taxon>
        <taxon>Magnoliopsida</taxon>
        <taxon>Liliopsida</taxon>
        <taxon>Poales</taxon>
        <taxon>Poaceae</taxon>
        <taxon>PACMAD clade</taxon>
        <taxon>Panicoideae</taxon>
        <taxon>Panicodae</taxon>
        <taxon>Paniceae</taxon>
        <taxon>Anthephorinae</taxon>
        <taxon>Digitaria</taxon>
    </lineage>
</organism>
<feature type="region of interest" description="Disordered" evidence="6">
    <location>
        <begin position="208"/>
        <end position="248"/>
    </location>
</feature>
<dbReference type="CDD" id="cd10017">
    <property type="entry name" value="B3_DNA"/>
    <property type="match status" value="1"/>
</dbReference>
<protein>
    <recommendedName>
        <fullName evidence="9">TF-B3 domain-containing protein</fullName>
    </recommendedName>
</protein>
<dbReference type="PANTHER" id="PTHR34397">
    <property type="entry name" value="OS05G0237600 PROTEIN"/>
    <property type="match status" value="1"/>
</dbReference>
<dbReference type="SUPFAM" id="SSF101936">
    <property type="entry name" value="DNA-binding pseudobarrel domain"/>
    <property type="match status" value="1"/>
</dbReference>
<proteinExistence type="predicted"/>
<dbReference type="Proteomes" id="UP000636709">
    <property type="component" value="Unassembled WGS sequence"/>
</dbReference>
<name>A0A835E3G0_9POAL</name>
<evidence type="ECO:0000256" key="6">
    <source>
        <dbReference type="SAM" id="MobiDB-lite"/>
    </source>
</evidence>
<keyword evidence="3" id="KW-0238">DNA-binding</keyword>
<keyword evidence="2" id="KW-0805">Transcription regulation</keyword>
<comment type="caution">
    <text evidence="7">The sequence shown here is derived from an EMBL/GenBank/DDBJ whole genome shotgun (WGS) entry which is preliminary data.</text>
</comment>
<evidence type="ECO:0000256" key="1">
    <source>
        <dbReference type="ARBA" id="ARBA00004123"/>
    </source>
</evidence>
<dbReference type="InterPro" id="IPR005508">
    <property type="entry name" value="At2g31720-like"/>
</dbReference>
<dbReference type="Pfam" id="PF03754">
    <property type="entry name" value="At2g31720-like"/>
    <property type="match status" value="1"/>
</dbReference>
<evidence type="ECO:0000256" key="4">
    <source>
        <dbReference type="ARBA" id="ARBA00023163"/>
    </source>
</evidence>
<reference evidence="7" key="1">
    <citation type="submission" date="2020-07" db="EMBL/GenBank/DDBJ databases">
        <title>Genome sequence and genetic diversity analysis of an under-domesticated orphan crop, white fonio (Digitaria exilis).</title>
        <authorList>
            <person name="Bennetzen J.L."/>
            <person name="Chen S."/>
            <person name="Ma X."/>
            <person name="Wang X."/>
            <person name="Yssel A.E.J."/>
            <person name="Chaluvadi S.R."/>
            <person name="Johnson M."/>
            <person name="Gangashetty P."/>
            <person name="Hamidou F."/>
            <person name="Sanogo M.D."/>
            <person name="Zwaenepoel A."/>
            <person name="Wallace J."/>
            <person name="Van De Peer Y."/>
            <person name="Van Deynze A."/>
        </authorList>
    </citation>
    <scope>NUCLEOTIDE SEQUENCE</scope>
    <source>
        <tissue evidence="7">Leaves</tissue>
    </source>
</reference>
<feature type="region of interest" description="Disordered" evidence="6">
    <location>
        <begin position="48"/>
        <end position="70"/>
    </location>
</feature>
<dbReference type="EMBL" id="JACEFO010002303">
    <property type="protein sequence ID" value="KAF8666987.1"/>
    <property type="molecule type" value="Genomic_DNA"/>
</dbReference>
<keyword evidence="8" id="KW-1185">Reference proteome</keyword>
<accession>A0A835E3G0</accession>
<keyword evidence="5" id="KW-0539">Nucleus</keyword>
<evidence type="ECO:0008006" key="9">
    <source>
        <dbReference type="Google" id="ProtNLM"/>
    </source>
</evidence>
<dbReference type="Gene3D" id="2.40.330.10">
    <property type="entry name" value="DNA-binding pseudobarrel domain"/>
    <property type="match status" value="1"/>
</dbReference>
<gene>
    <name evidence="7" type="ORF">HU200_053155</name>
</gene>
<dbReference type="InterPro" id="IPR003340">
    <property type="entry name" value="B3_DNA-bd"/>
</dbReference>
<dbReference type="OrthoDB" id="685482at2759"/>
<dbReference type="GO" id="GO:0005634">
    <property type="term" value="C:nucleus"/>
    <property type="evidence" value="ECO:0007669"/>
    <property type="project" value="UniProtKB-SubCell"/>
</dbReference>
<dbReference type="AlphaFoldDB" id="A0A835E3G0"/>
<feature type="compositionally biased region" description="Polar residues" evidence="6">
    <location>
        <begin position="208"/>
        <end position="231"/>
    </location>
</feature>
<evidence type="ECO:0000313" key="8">
    <source>
        <dbReference type="Proteomes" id="UP000636709"/>
    </source>
</evidence>
<comment type="subcellular location">
    <subcellularLocation>
        <location evidence="1">Nucleus</location>
    </subcellularLocation>
</comment>
<sequence length="418" mass="45924">MTSTSLGTAASGGSGPRFTLLTSFKKRKIKTIKDCRFRVSCAASAMDARNQEMTGNSERPLDEKRGHGFNGEMISASLKRRSSNTAARESGIAIAMAAAAHTSSPIVQELAGNRDGGNTICNKGCRLPCGSVGVAMDEKAEEMLHVLDGLRQDWEVSVLDFALPSRGVQNQKPLERDHHHNGEKECWLIKRSCLTTVAVCEGSNGAVSQNRVASSTPSTGAQKPTRRSSPVQEARADGQRSCKRTKHSARMTPMRPFMSLSSGLQCLGVTNATPVLTKTLTATDCCLHQSRLQFSPRNVMESPLMSILTPEEWRSVHNLDKVDGLELEAIDQHGYSYKMRLKYSDSARQYRLMQEWVLFLTQNGVRQGDVIEVGALRVQGRPMLTLLNYSTTQGWIPEEIEAADGLLMLSDFSDRTRS</sequence>
<evidence type="ECO:0000256" key="2">
    <source>
        <dbReference type="ARBA" id="ARBA00023015"/>
    </source>
</evidence>
<keyword evidence="4" id="KW-0804">Transcription</keyword>
<dbReference type="InterPro" id="IPR015300">
    <property type="entry name" value="DNA-bd_pseudobarrel_sf"/>
</dbReference>